<evidence type="ECO:0000313" key="1">
    <source>
        <dbReference type="EMBL" id="ETA05605.1"/>
    </source>
</evidence>
<dbReference type="PATRIC" id="fig|1423140.3.peg.3482"/>
<protein>
    <submittedName>
        <fullName evidence="1">Uncharacterized protein</fullName>
    </submittedName>
</protein>
<dbReference type="RefSeq" id="WP_035756068.1">
    <property type="nucleotide sequence ID" value="NZ_KI629827.1"/>
</dbReference>
<dbReference type="EMBL" id="AYXO01000043">
    <property type="protein sequence ID" value="ETA05605.1"/>
    <property type="molecule type" value="Genomic_DNA"/>
</dbReference>
<dbReference type="Proteomes" id="UP000035035">
    <property type="component" value="Unassembled WGS sequence"/>
</dbReference>
<evidence type="ECO:0000313" key="2">
    <source>
        <dbReference type="Proteomes" id="UP000035035"/>
    </source>
</evidence>
<dbReference type="AlphaFoldDB" id="W9DH57"/>
<proteinExistence type="predicted"/>
<gene>
    <name evidence="1" type="ORF">V525_17430</name>
</gene>
<accession>W9DH57</accession>
<comment type="caution">
    <text evidence="1">The sequence shown here is derived from an EMBL/GenBank/DDBJ whole genome shotgun (WGS) entry which is preliminary data.</text>
</comment>
<sequence>MIAVDTQIQEVWNPETRTLATEAWQCYNSGAVRASITITWTAVTTDLIAKIGSLADDGDRDAIDLREEIEKAQDHGLTPQGTSAMQRIENKLLDSAQLLELIDSVDKRALERIREDRNLCVHPSLRGLDAPLSTAAEN</sequence>
<name>W9DH57_9ACTN</name>
<keyword evidence="2" id="KW-1185">Reference proteome</keyword>
<dbReference type="HOGENOM" id="CLU_1852347_0_0_11"/>
<reference evidence="1 2" key="1">
    <citation type="journal article" date="2014" name="Genome Announc.">
        <title>Draft Genome Sequence of Gordonia alkanivorans Strain CGMCC6845, a Halotolerant Hydrocarbon-Degrading Bacterium.</title>
        <authorList>
            <person name="Wang X."/>
            <person name="Jin D."/>
            <person name="Zhou L."/>
            <person name="Wu L."/>
            <person name="An W."/>
            <person name="Zhao L."/>
        </authorList>
    </citation>
    <scope>NUCLEOTIDE SEQUENCE [LARGE SCALE GENOMIC DNA]</scope>
    <source>
        <strain evidence="1 2">CGMCC 6845</strain>
    </source>
</reference>
<organism evidence="1 2">
    <name type="scientific">Gordonia alkanivorans CGMCC 6845</name>
    <dbReference type="NCBI Taxonomy" id="1423140"/>
    <lineage>
        <taxon>Bacteria</taxon>
        <taxon>Bacillati</taxon>
        <taxon>Actinomycetota</taxon>
        <taxon>Actinomycetes</taxon>
        <taxon>Mycobacteriales</taxon>
        <taxon>Gordoniaceae</taxon>
        <taxon>Gordonia</taxon>
    </lineage>
</organism>